<protein>
    <submittedName>
        <fullName evidence="2">Fe-S oxidoreductase</fullName>
    </submittedName>
</protein>
<dbReference type="AlphaFoldDB" id="A0A0P0N3B1"/>
<name>A0A0P0N3B1_9CREN</name>
<sequence length="207" mass="23831">MSGPNLEELEEYTSRLIPVEPGGVFRFRCTRCGGCCSGGPNVSLTVFDVVRMARFLRISWRDFLRGYVKVIIADIIPHMLLRGDERGRCLFLAERHDGVKLCVVYPARPMRCRLYPLLVEGLMPRRLYLDPKSPGVGQGPERRTPSRLVEQYIWERREHYRRINRLVVGEGYEPLEALYRALEEAWLEAEHGAEWADLDRLAGLGTV</sequence>
<dbReference type="RefSeq" id="WP_055408094.1">
    <property type="nucleotide sequence ID" value="NZ_CP013011.1"/>
</dbReference>
<dbReference type="Proteomes" id="UP000196694">
    <property type="component" value="Unassembled WGS sequence"/>
</dbReference>
<organism evidence="1 3">
    <name type="scientific">Pyrodictium delaneyi</name>
    <dbReference type="NCBI Taxonomy" id="1273541"/>
    <lineage>
        <taxon>Archaea</taxon>
        <taxon>Thermoproteota</taxon>
        <taxon>Thermoprotei</taxon>
        <taxon>Desulfurococcales</taxon>
        <taxon>Pyrodictiaceae</taxon>
        <taxon>Pyrodictium</taxon>
    </lineage>
</organism>
<dbReference type="EMBL" id="CP013011">
    <property type="protein sequence ID" value="ALL00650.1"/>
    <property type="molecule type" value="Genomic_DNA"/>
</dbReference>
<keyword evidence="4" id="KW-1185">Reference proteome</keyword>
<dbReference type="InterPro" id="IPR005358">
    <property type="entry name" value="Puta_zinc/iron-chelating_dom"/>
</dbReference>
<dbReference type="PANTHER" id="PTHR35866:SF1">
    <property type="entry name" value="YKGJ FAMILY CYSTEINE CLUSTER PROTEIN"/>
    <property type="match status" value="1"/>
</dbReference>
<reference evidence="1 3" key="1">
    <citation type="submission" date="2015-10" db="EMBL/GenBank/DDBJ databases">
        <title>Complete genome sequence of hyperthermophilic archaeon Pyrodictium delaneyi Su06.</title>
        <authorList>
            <person name="Jung J.-H."/>
            <person name="Lin J."/>
            <person name="Holden J.F."/>
            <person name="Park C.-S."/>
        </authorList>
    </citation>
    <scope>NUCLEOTIDE SEQUENCE [LARGE SCALE GENOMIC DNA]</scope>
    <source>
        <strain evidence="1 3">Su06</strain>
    </source>
</reference>
<dbReference type="OrthoDB" id="36424at2157"/>
<dbReference type="GeneID" id="26098936"/>
<dbReference type="Pfam" id="PF03692">
    <property type="entry name" value="CxxCxxCC"/>
    <property type="match status" value="1"/>
</dbReference>
<proteinExistence type="predicted"/>
<reference evidence="2 4" key="2">
    <citation type="submission" date="2017-05" db="EMBL/GenBank/DDBJ databases">
        <title>The draft genome of the hyperthermophilic archaeon 'Pyrodictium delaneyi strain Hulk', an iron and nitrate reducer, reveals the capacity for sulfate reduction.</title>
        <authorList>
            <person name="Demey L.M."/>
            <person name="Miller C."/>
            <person name="Manzella M."/>
            <person name="Reguera G."/>
            <person name="Kashefi K."/>
        </authorList>
    </citation>
    <scope>NUCLEOTIDE SEQUENCE [LARGE SCALE GENOMIC DNA]</scope>
    <source>
        <strain evidence="2 4">Hulk</strain>
    </source>
</reference>
<gene>
    <name evidence="2" type="ORF">Pdsh_09605</name>
    <name evidence="1" type="ORF">Pyrde_0600</name>
</gene>
<evidence type="ECO:0000313" key="2">
    <source>
        <dbReference type="EMBL" id="OWJ54101.1"/>
    </source>
</evidence>
<accession>A0A0P0N3B1</accession>
<evidence type="ECO:0000313" key="4">
    <source>
        <dbReference type="Proteomes" id="UP000196694"/>
    </source>
</evidence>
<evidence type="ECO:0000313" key="3">
    <source>
        <dbReference type="Proteomes" id="UP000058613"/>
    </source>
</evidence>
<dbReference type="Proteomes" id="UP000058613">
    <property type="component" value="Chromosome"/>
</dbReference>
<evidence type="ECO:0000313" key="1">
    <source>
        <dbReference type="EMBL" id="ALL00650.1"/>
    </source>
</evidence>
<dbReference type="EMBL" id="NCQP01000007">
    <property type="protein sequence ID" value="OWJ54101.1"/>
    <property type="molecule type" value="Genomic_DNA"/>
</dbReference>
<dbReference type="PANTHER" id="PTHR35866">
    <property type="entry name" value="PUTATIVE-RELATED"/>
    <property type="match status" value="1"/>
</dbReference>
<dbReference type="KEGG" id="pdl:Pyrde_0600"/>